<proteinExistence type="predicted"/>
<dbReference type="EMBL" id="FJ529692">
    <property type="protein sequence ID" value="ACM91057.1"/>
    <property type="molecule type" value="Genomic_DNA"/>
</dbReference>
<protein>
    <submittedName>
        <fullName evidence="1">Uncharacterized protein</fullName>
    </submittedName>
</protein>
<reference evidence="1" key="1">
    <citation type="submission" date="2008-11" db="EMBL/GenBank/DDBJ databases">
        <title>Isolation and characterization of a fructose-1,6-bisphosphatase in Bacteroides sp. from a rumen metagenomic library.</title>
        <authorList>
            <person name="Wang J."/>
            <person name="Liu K."/>
            <person name="Zhao S."/>
            <person name="Bu D."/>
            <person name="Li D."/>
            <person name="Yu P."/>
            <person name="Wei H."/>
            <person name="Zhou L."/>
        </authorList>
    </citation>
    <scope>NUCLEOTIDE SEQUENCE</scope>
</reference>
<accession>C0K027</accession>
<organism evidence="1">
    <name type="scientific">uncultured bacterium 34R1</name>
    <dbReference type="NCBI Taxonomy" id="581113"/>
    <lineage>
        <taxon>Bacteria</taxon>
        <taxon>environmental samples</taxon>
    </lineage>
</organism>
<name>C0K027_9BACT</name>
<sequence length="372" mass="43462">MDIQAFNKAKTQFPLQYEENWFAPIEEKRKEFIAYFTRQKIANMTLDEYVIGKQIKENNFCYGLEITLQMLGRINGAASSQKFGVYYKKDEGDYYNTNKFGDNYRDAFIEVKKSILDLLDAGEKEDFDRIVSNRLAPIVKGKILSVYYPETYLNIFSFDHLNYYLKAFDLATDRLLKANELYKKKVLLEFKNSDPIMKSWSVNMFAVFLWKYFPKSPESEPAKRTKTAAYYLDKDERTIRKGKFGFGGEGKYHLQLKEFIYNNPRYIGISEYAERDMEHILLSGDRLDVWFKLADGSEIAIEIKSKISSDADILRGLYQCVKYKAILNAENLAHNEKHNNLTYLVLGRDLSASNKEIQKLFNITTFEDVVPQ</sequence>
<evidence type="ECO:0000313" key="1">
    <source>
        <dbReference type="EMBL" id="ACM91057.1"/>
    </source>
</evidence>
<dbReference type="AlphaFoldDB" id="C0K027"/>